<keyword evidence="5 6" id="KW-0472">Membrane</keyword>
<comment type="caution">
    <text evidence="7">The sequence shown here is derived from an EMBL/GenBank/DDBJ whole genome shotgun (WGS) entry which is preliminary data.</text>
</comment>
<keyword evidence="8" id="KW-1185">Reference proteome</keyword>
<evidence type="ECO:0000256" key="3">
    <source>
        <dbReference type="ARBA" id="ARBA00022692"/>
    </source>
</evidence>
<dbReference type="AlphaFoldDB" id="A0A7D8UXT5"/>
<accession>A0A7D8UXT5</accession>
<dbReference type="PANTHER" id="PTHR12483:SF73">
    <property type="entry name" value="COPPER TRANSPORT PROTEIN CTR3"/>
    <property type="match status" value="1"/>
</dbReference>
<protein>
    <recommendedName>
        <fullName evidence="6">Copper transport protein</fullName>
    </recommendedName>
</protein>
<keyword evidence="6" id="KW-0813">Transport</keyword>
<evidence type="ECO:0000256" key="2">
    <source>
        <dbReference type="ARBA" id="ARBA00006921"/>
    </source>
</evidence>
<comment type="similarity">
    <text evidence="2 6">Belongs to the copper transporter (Ctr) (TC 1.A.56) family. SLC31A subfamily.</text>
</comment>
<dbReference type="GO" id="GO:0005375">
    <property type="term" value="F:copper ion transmembrane transporter activity"/>
    <property type="evidence" value="ECO:0007669"/>
    <property type="project" value="UniProtKB-UniRule"/>
</dbReference>
<feature type="transmembrane region" description="Helical" evidence="6">
    <location>
        <begin position="181"/>
        <end position="199"/>
    </location>
</feature>
<keyword evidence="6" id="KW-0406">Ion transport</keyword>
<dbReference type="Pfam" id="PF04145">
    <property type="entry name" value="Ctr"/>
    <property type="match status" value="1"/>
</dbReference>
<gene>
    <name evidence="7" type="primary">ctr4</name>
    <name evidence="7" type="ORF">LCER1_G000180</name>
</gene>
<keyword evidence="3 6" id="KW-0812">Transmembrane</keyword>
<dbReference type="OrthoDB" id="161814at2759"/>
<evidence type="ECO:0000256" key="6">
    <source>
        <dbReference type="RuleBase" id="RU367022"/>
    </source>
</evidence>
<dbReference type="Proteomes" id="UP000481288">
    <property type="component" value="Unassembled WGS sequence"/>
</dbReference>
<proteinExistence type="inferred from homology"/>
<keyword evidence="6" id="KW-0187">Copper transport</keyword>
<evidence type="ECO:0000256" key="4">
    <source>
        <dbReference type="ARBA" id="ARBA00022989"/>
    </source>
</evidence>
<dbReference type="InterPro" id="IPR007274">
    <property type="entry name" value="Cop_transporter"/>
</dbReference>
<dbReference type="EMBL" id="QGMG01000011">
    <property type="protein sequence ID" value="TVY59174.1"/>
    <property type="molecule type" value="Genomic_DNA"/>
</dbReference>
<dbReference type="GO" id="GO:0016020">
    <property type="term" value="C:membrane"/>
    <property type="evidence" value="ECO:0007669"/>
    <property type="project" value="UniProtKB-SubCell"/>
</dbReference>
<evidence type="ECO:0000313" key="7">
    <source>
        <dbReference type="EMBL" id="TVY59174.1"/>
    </source>
</evidence>
<keyword evidence="4 6" id="KW-1133">Transmembrane helix</keyword>
<evidence type="ECO:0000256" key="1">
    <source>
        <dbReference type="ARBA" id="ARBA00004141"/>
    </source>
</evidence>
<evidence type="ECO:0000313" key="8">
    <source>
        <dbReference type="Proteomes" id="UP000481288"/>
    </source>
</evidence>
<reference evidence="7 8" key="1">
    <citation type="submission" date="2018-05" db="EMBL/GenBank/DDBJ databases">
        <title>Whole genome sequencing for identification of molecular markers to develop diagnostic detection tools for the regulated plant pathogen Lachnellula willkommii.</title>
        <authorList>
            <person name="Giroux E."/>
            <person name="Bilodeau G."/>
        </authorList>
    </citation>
    <scope>NUCLEOTIDE SEQUENCE [LARGE SCALE GENOMIC DNA]</scope>
    <source>
        <strain evidence="7 8">CBS 625.97</strain>
    </source>
</reference>
<sequence>MNMGTSTMAGMSGMSVTMTSAASTASSTAASSMDMDMDMGACKISMLWNWYTIDACFISSSWHITSRGMFAGSCIGVILLVISLEFLRRSAKEYDRYILRQFQRAAHNKCYTTTTPSCPPAKAADPASSREGSVGANAVAKSVAAEFRPNVMQQAIRATLHMLQFAVAYFVMLLAMYYNGYIIVCIFIGAWIGAFGFSWETIGMSGPQEEVTICCG</sequence>
<evidence type="ECO:0000256" key="5">
    <source>
        <dbReference type="ARBA" id="ARBA00023136"/>
    </source>
</evidence>
<dbReference type="PANTHER" id="PTHR12483">
    <property type="entry name" value="SOLUTE CARRIER FAMILY 31 COPPER TRANSPORTERS"/>
    <property type="match status" value="1"/>
</dbReference>
<feature type="transmembrane region" description="Helical" evidence="6">
    <location>
        <begin position="69"/>
        <end position="87"/>
    </location>
</feature>
<keyword evidence="6" id="KW-0186">Copper</keyword>
<name>A0A7D8UXT5_9HELO</name>
<organism evidence="7 8">
    <name type="scientific">Lachnellula cervina</name>
    <dbReference type="NCBI Taxonomy" id="1316786"/>
    <lineage>
        <taxon>Eukaryota</taxon>
        <taxon>Fungi</taxon>
        <taxon>Dikarya</taxon>
        <taxon>Ascomycota</taxon>
        <taxon>Pezizomycotina</taxon>
        <taxon>Leotiomycetes</taxon>
        <taxon>Helotiales</taxon>
        <taxon>Lachnaceae</taxon>
        <taxon>Lachnellula</taxon>
    </lineage>
</organism>
<comment type="subcellular location">
    <subcellularLocation>
        <location evidence="1 6">Membrane</location>
        <topology evidence="1 6">Multi-pass membrane protein</topology>
    </subcellularLocation>
</comment>